<dbReference type="SUPFAM" id="SSF55008">
    <property type="entry name" value="HMA, heavy metal-associated domain"/>
    <property type="match status" value="1"/>
</dbReference>
<evidence type="ECO:0000259" key="7">
    <source>
        <dbReference type="PROSITE" id="PS50846"/>
    </source>
</evidence>
<dbReference type="InterPro" id="IPR058533">
    <property type="entry name" value="Cation_efflux_TM"/>
</dbReference>
<evidence type="ECO:0000256" key="5">
    <source>
        <dbReference type="SAM" id="MobiDB-lite"/>
    </source>
</evidence>
<dbReference type="GO" id="GO:0008324">
    <property type="term" value="F:monoatomic cation transmembrane transporter activity"/>
    <property type="evidence" value="ECO:0007669"/>
    <property type="project" value="InterPro"/>
</dbReference>
<protein>
    <recommendedName>
        <fullName evidence="7">HMA domain-containing protein</fullName>
    </recommendedName>
</protein>
<dbReference type="PROSITE" id="PS50846">
    <property type="entry name" value="HMA_2"/>
    <property type="match status" value="1"/>
</dbReference>
<name>A0A271ITP2_9BACT</name>
<proteinExistence type="predicted"/>
<dbReference type="InterPro" id="IPR036163">
    <property type="entry name" value="HMA_dom_sf"/>
</dbReference>
<keyword evidence="3 6" id="KW-1133">Transmembrane helix</keyword>
<dbReference type="Gene3D" id="1.20.1510.10">
    <property type="entry name" value="Cation efflux protein transmembrane domain"/>
    <property type="match status" value="1"/>
</dbReference>
<feature type="domain" description="HMA" evidence="7">
    <location>
        <begin position="2"/>
        <end position="65"/>
    </location>
</feature>
<feature type="region of interest" description="Disordered" evidence="5">
    <location>
        <begin position="62"/>
        <end position="84"/>
    </location>
</feature>
<dbReference type="GO" id="GO:0016020">
    <property type="term" value="C:membrane"/>
    <property type="evidence" value="ECO:0007669"/>
    <property type="project" value="UniProtKB-SubCell"/>
</dbReference>
<evidence type="ECO:0000256" key="1">
    <source>
        <dbReference type="ARBA" id="ARBA00004141"/>
    </source>
</evidence>
<evidence type="ECO:0000313" key="9">
    <source>
        <dbReference type="Proteomes" id="UP000216339"/>
    </source>
</evidence>
<keyword evidence="2 6" id="KW-0812">Transmembrane</keyword>
<dbReference type="RefSeq" id="WP_095512548.1">
    <property type="nucleotide sequence ID" value="NZ_MQWD01000005.1"/>
</dbReference>
<dbReference type="Pfam" id="PF01545">
    <property type="entry name" value="Cation_efflux"/>
    <property type="match status" value="1"/>
</dbReference>
<sequence>MNRTAYHVEKMDCAAEERLVRMALADVEGVGPLRFDLTARRVVVVHEGDAAPVTDALTGLGLGARPSGETESATEADLVPETTGTEERGPLRIALGINATFFVVEFTAGLVSGSMGLVADSLDNLADALVYALSLAAVGGAVARKKELARYSAYLQGGLAVFGLAEVVRRFAVGGEAPDVATMIVVASLTLLGNVATLLVLRRARGGSPGEAHVEASWIFTSNDIKVNGLVILSALVVWATGSAAPDLIAGALVFVIVANGARRILALSK</sequence>
<comment type="caution">
    <text evidence="8">The sequence shown here is derived from an EMBL/GenBank/DDBJ whole genome shotgun (WGS) entry which is preliminary data.</text>
</comment>
<evidence type="ECO:0000256" key="6">
    <source>
        <dbReference type="SAM" id="Phobius"/>
    </source>
</evidence>
<evidence type="ECO:0000256" key="4">
    <source>
        <dbReference type="ARBA" id="ARBA00023136"/>
    </source>
</evidence>
<dbReference type="GO" id="GO:0046872">
    <property type="term" value="F:metal ion binding"/>
    <property type="evidence" value="ECO:0007669"/>
    <property type="project" value="InterPro"/>
</dbReference>
<dbReference type="Pfam" id="PF00403">
    <property type="entry name" value="HMA"/>
    <property type="match status" value="1"/>
</dbReference>
<keyword evidence="4 6" id="KW-0472">Membrane</keyword>
<keyword evidence="9" id="KW-1185">Reference proteome</keyword>
<gene>
    <name evidence="8" type="ORF">BSZ37_20610</name>
</gene>
<dbReference type="Proteomes" id="UP000216339">
    <property type="component" value="Unassembled WGS sequence"/>
</dbReference>
<dbReference type="InterPro" id="IPR006121">
    <property type="entry name" value="HMA_dom"/>
</dbReference>
<comment type="subcellular location">
    <subcellularLocation>
        <location evidence="1">Membrane</location>
        <topology evidence="1">Multi-pass membrane protein</topology>
    </subcellularLocation>
</comment>
<feature type="transmembrane region" description="Helical" evidence="6">
    <location>
        <begin position="125"/>
        <end position="144"/>
    </location>
</feature>
<evidence type="ECO:0000256" key="3">
    <source>
        <dbReference type="ARBA" id="ARBA00022989"/>
    </source>
</evidence>
<organism evidence="8 9">
    <name type="scientific">Rubrivirga marina</name>
    <dbReference type="NCBI Taxonomy" id="1196024"/>
    <lineage>
        <taxon>Bacteria</taxon>
        <taxon>Pseudomonadati</taxon>
        <taxon>Rhodothermota</taxon>
        <taxon>Rhodothermia</taxon>
        <taxon>Rhodothermales</taxon>
        <taxon>Rubricoccaceae</taxon>
        <taxon>Rubrivirga</taxon>
    </lineage>
</organism>
<feature type="transmembrane region" description="Helical" evidence="6">
    <location>
        <begin position="95"/>
        <end position="119"/>
    </location>
</feature>
<dbReference type="InterPro" id="IPR027469">
    <property type="entry name" value="Cation_efflux_TMD_sf"/>
</dbReference>
<dbReference type="AlphaFoldDB" id="A0A271ITP2"/>
<dbReference type="EMBL" id="MQWD01000005">
    <property type="protein sequence ID" value="PAP74582.1"/>
    <property type="molecule type" value="Genomic_DNA"/>
</dbReference>
<dbReference type="OrthoDB" id="9799649at2"/>
<dbReference type="CDD" id="cd00371">
    <property type="entry name" value="HMA"/>
    <property type="match status" value="1"/>
</dbReference>
<dbReference type="Gene3D" id="3.30.70.100">
    <property type="match status" value="1"/>
</dbReference>
<evidence type="ECO:0000256" key="2">
    <source>
        <dbReference type="ARBA" id="ARBA00022692"/>
    </source>
</evidence>
<feature type="transmembrane region" description="Helical" evidence="6">
    <location>
        <begin position="180"/>
        <end position="201"/>
    </location>
</feature>
<accession>A0A271ITP2</accession>
<reference evidence="8 9" key="1">
    <citation type="submission" date="2016-11" db="EMBL/GenBank/DDBJ databases">
        <title>Study of marine rhodopsin-containing bacteria.</title>
        <authorList>
            <person name="Yoshizawa S."/>
            <person name="Kumagai Y."/>
            <person name="Kogure K."/>
        </authorList>
    </citation>
    <scope>NUCLEOTIDE SEQUENCE [LARGE SCALE GENOMIC DNA]</scope>
    <source>
        <strain evidence="8 9">SAORIC-28</strain>
    </source>
</reference>
<dbReference type="SUPFAM" id="SSF161111">
    <property type="entry name" value="Cation efflux protein transmembrane domain-like"/>
    <property type="match status" value="1"/>
</dbReference>
<evidence type="ECO:0000313" key="8">
    <source>
        <dbReference type="EMBL" id="PAP74582.1"/>
    </source>
</evidence>